<dbReference type="AlphaFoldDB" id="A0AA49Q7D2"/>
<accession>A0AA49Q4C9</accession>
<dbReference type="Proteomes" id="UP001229955">
    <property type="component" value="Chromosome"/>
</dbReference>
<accession>A0AA49Q7D2</accession>
<evidence type="ECO:0000313" key="1">
    <source>
        <dbReference type="EMBL" id="WKW11741.1"/>
    </source>
</evidence>
<reference evidence="2" key="1">
    <citation type="submission" date="2023-07" db="EMBL/GenBank/DDBJ databases">
        <authorList>
            <person name="Haufschild T."/>
            <person name="Kallscheuer N."/>
            <person name="Hammer J."/>
            <person name="Kohn T."/>
            <person name="Kabuu M."/>
            <person name="Jogler M."/>
            <person name="Wohfarth N."/>
            <person name="Heuer A."/>
            <person name="Rohde M."/>
            <person name="van Teeseling M.C.F."/>
            <person name="Jogler C."/>
        </authorList>
    </citation>
    <scope>NUCLEOTIDE SEQUENCE</scope>
    <source>
        <strain evidence="1">Strain 138</strain>
        <strain evidence="2">Strain 318</strain>
    </source>
</reference>
<organism evidence="2 3">
    <name type="scientific">Pseudogemmatithrix spongiicola</name>
    <dbReference type="NCBI Taxonomy" id="3062599"/>
    <lineage>
        <taxon>Bacteria</taxon>
        <taxon>Pseudomonadati</taxon>
        <taxon>Gemmatimonadota</taxon>
        <taxon>Gemmatimonadia</taxon>
        <taxon>Gemmatimonadales</taxon>
        <taxon>Gemmatimonadaceae</taxon>
        <taxon>Pseudogemmatithrix</taxon>
    </lineage>
</organism>
<dbReference type="EMBL" id="CP130612">
    <property type="protein sequence ID" value="WKW11741.1"/>
    <property type="molecule type" value="Genomic_DNA"/>
</dbReference>
<protein>
    <submittedName>
        <fullName evidence="2">RhuM family protein</fullName>
    </submittedName>
</protein>
<dbReference type="EMBL" id="CP130613">
    <property type="protein sequence ID" value="WKW14651.1"/>
    <property type="molecule type" value="Genomic_DNA"/>
</dbReference>
<gene>
    <name evidence="2" type="primary">rhuM</name>
    <name evidence="1" type="ORF">Strain138_001004</name>
    <name evidence="2" type="ORF">Strain318_001004</name>
</gene>
<dbReference type="Pfam" id="PF13310">
    <property type="entry name" value="Virulence_RhuM"/>
    <property type="match status" value="1"/>
</dbReference>
<dbReference type="KEGG" id="pspc:Strain318_001004"/>
<proteinExistence type="predicted"/>
<sequence>MFRVVQNKLHFAATGLTAPEIIARRADAAAPNMGLTAWKGDRVARTDVTVAKNYLLEPEIAELNRIVTMFLDFAEDQASRRKQIFLQDWEQRLDDFLRFNDRKVLADGGSISRGDADKRAQTAYEAFAQRRREELEAVGERDGIAALESAEKAIVKRIGGRRKQKDS</sequence>
<keyword evidence="3" id="KW-1185">Reference proteome</keyword>
<dbReference type="PANTHER" id="PTHR35810:SF1">
    <property type="entry name" value="CYTOPLASMIC PROTEIN"/>
    <property type="match status" value="1"/>
</dbReference>
<dbReference type="InterPro" id="IPR011204">
    <property type="entry name" value="Virulence_RhuM-like"/>
</dbReference>
<evidence type="ECO:0000313" key="3">
    <source>
        <dbReference type="Proteomes" id="UP001229955"/>
    </source>
</evidence>
<name>A0AA49Q7D2_9BACT</name>
<dbReference type="PANTHER" id="PTHR35810">
    <property type="entry name" value="CYTOPLASMIC PROTEIN-RELATED"/>
    <property type="match status" value="1"/>
</dbReference>
<evidence type="ECO:0000313" key="2">
    <source>
        <dbReference type="EMBL" id="WKW14651.1"/>
    </source>
</evidence>